<comment type="caution">
    <text evidence="2">The sequence shown here is derived from an EMBL/GenBank/DDBJ whole genome shotgun (WGS) entry which is preliminary data.</text>
</comment>
<dbReference type="RefSeq" id="WP_169351521.1">
    <property type="nucleotide sequence ID" value="NZ_JABBJJ010000415.1"/>
</dbReference>
<organism evidence="2 3">
    <name type="scientific">Pyxidicoccus fallax</name>
    <dbReference type="NCBI Taxonomy" id="394095"/>
    <lineage>
        <taxon>Bacteria</taxon>
        <taxon>Pseudomonadati</taxon>
        <taxon>Myxococcota</taxon>
        <taxon>Myxococcia</taxon>
        <taxon>Myxococcales</taxon>
        <taxon>Cystobacterineae</taxon>
        <taxon>Myxococcaceae</taxon>
        <taxon>Pyxidicoccus</taxon>
    </lineage>
</organism>
<accession>A0A848LWH3</accession>
<feature type="region of interest" description="Disordered" evidence="1">
    <location>
        <begin position="1"/>
        <end position="25"/>
    </location>
</feature>
<protein>
    <submittedName>
        <fullName evidence="2">Uncharacterized protein</fullName>
    </submittedName>
</protein>
<proteinExistence type="predicted"/>
<name>A0A848LWH3_9BACT</name>
<dbReference type="EMBL" id="JABBJJ010000415">
    <property type="protein sequence ID" value="NMO22375.1"/>
    <property type="molecule type" value="Genomic_DNA"/>
</dbReference>
<dbReference type="AlphaFoldDB" id="A0A848LWH3"/>
<dbReference type="Proteomes" id="UP000518300">
    <property type="component" value="Unassembled WGS sequence"/>
</dbReference>
<gene>
    <name evidence="2" type="ORF">HG543_47105</name>
</gene>
<evidence type="ECO:0000313" key="2">
    <source>
        <dbReference type="EMBL" id="NMO22375.1"/>
    </source>
</evidence>
<keyword evidence="3" id="KW-1185">Reference proteome</keyword>
<reference evidence="2 3" key="1">
    <citation type="submission" date="2020-04" db="EMBL/GenBank/DDBJ databases">
        <title>Draft genome of Pyxidicoccus fallax type strain.</title>
        <authorList>
            <person name="Whitworth D.E."/>
        </authorList>
    </citation>
    <scope>NUCLEOTIDE SEQUENCE [LARGE SCALE GENOMIC DNA]</scope>
    <source>
        <strain evidence="2 3">DSM 14698</strain>
    </source>
</reference>
<evidence type="ECO:0000313" key="3">
    <source>
        <dbReference type="Proteomes" id="UP000518300"/>
    </source>
</evidence>
<sequence length="354" mass="40103">MSDTQTGGVPSGGRRRKIPYHARPLPPRLPLPTGSVLDACPYLDLVDRWLTNVGKVQELVVACGYAPSAYWQEALIHRYGDTRLVSDEEWNWLSAQPLGVHERHPLFKLRQTLVEIAEAAHPPAISEEDTLVIWGAPSPRGKPFYRTAGVLLRSERLRKAVEWRPEDGLSDYLDFIRAWAQASGVGDGNTLRGLEGLLARFRDNLLNEHPEKSFVSLGRDSLEWVRLVSQTHGPRAAYYLFRCLQRLAAYMRKDTQAQGWLARWRSTWLRGSRTNPDAIPGASTHAQLLTDLLRTHVFEPEPYEGYSAGRKATTYRLKWVPDTGSYTEEDAARRLGLELRDGKPVRSNKPARFN</sequence>
<evidence type="ECO:0000256" key="1">
    <source>
        <dbReference type="SAM" id="MobiDB-lite"/>
    </source>
</evidence>